<organism evidence="2 3">
    <name type="scientific">Elongatibacter sediminis</name>
    <dbReference type="NCBI Taxonomy" id="3119006"/>
    <lineage>
        <taxon>Bacteria</taxon>
        <taxon>Pseudomonadati</taxon>
        <taxon>Pseudomonadota</taxon>
        <taxon>Gammaproteobacteria</taxon>
        <taxon>Chromatiales</taxon>
        <taxon>Wenzhouxiangellaceae</taxon>
        <taxon>Elongatibacter</taxon>
    </lineage>
</organism>
<gene>
    <name evidence="2" type="ORF">V3330_17065</name>
</gene>
<name>A0AAW9R8V1_9GAMM</name>
<dbReference type="EMBL" id="JAZHOG010000013">
    <property type="protein sequence ID" value="MEJ8569339.1"/>
    <property type="molecule type" value="Genomic_DNA"/>
</dbReference>
<reference evidence="2 3" key="1">
    <citation type="submission" date="2024-02" db="EMBL/GenBank/DDBJ databases">
        <title>A novel Wenzhouxiangellaceae bacterium, isolated from coastal sediments.</title>
        <authorList>
            <person name="Du Z.-J."/>
            <person name="Ye Y.-Q."/>
            <person name="Zhang X.-Y."/>
        </authorList>
    </citation>
    <scope>NUCLEOTIDE SEQUENCE [LARGE SCALE GENOMIC DNA]</scope>
    <source>
        <strain evidence="2 3">CH-27</strain>
    </source>
</reference>
<dbReference type="Proteomes" id="UP001359886">
    <property type="component" value="Unassembled WGS sequence"/>
</dbReference>
<evidence type="ECO:0000313" key="3">
    <source>
        <dbReference type="Proteomes" id="UP001359886"/>
    </source>
</evidence>
<dbReference type="RefSeq" id="WP_354696662.1">
    <property type="nucleotide sequence ID" value="NZ_JAZHOG010000013.1"/>
</dbReference>
<evidence type="ECO:0000313" key="2">
    <source>
        <dbReference type="EMBL" id="MEJ8569339.1"/>
    </source>
</evidence>
<sequence>MTILNPGPFFLDETLRVSANIGAGQIRSGSYLDIHGFGFALNCHPGEGFSNCISEGNTVEFLGNMSTDCVDSAGNPVDLLVPESNVIPMTTTSGLPIRTPANTQCNVQFDMAVRELAEGGDRLIVQAMGWPLEGMSASTCDNGLTSSASATIGFFINECGIELDKQVSVDGGQTWSDADTEAGAPQLALGGDAHYRLVIRNTGSIAYNSPISVVDAALGINTTVPALGAGQSTTVTSAQIPALLKTGRCEVVGSLENQSSVTGMCSSGADAVSANASDVAWIECTGAPSIDIEKATNGHDADTPTGPQIPAGDPVTWTYVVTNDGTLPLTSVAVSDDKLGAVSCPKSTLAVGESMTCTANGTAVAGQYSNLGTATATSTGGDVNDSDPSHYFGVQGGIDIEKATNGHDADTPTGPQILVGDPVTWTYVVTNNSNVELTGVAVSDDQLGAISCP</sequence>
<dbReference type="AlphaFoldDB" id="A0AAW9R8V1"/>
<protein>
    <recommendedName>
        <fullName evidence="1">DUF7507 domain-containing protein</fullName>
    </recommendedName>
</protein>
<dbReference type="Pfam" id="PF24346">
    <property type="entry name" value="DUF7507"/>
    <property type="match status" value="2"/>
</dbReference>
<dbReference type="InterPro" id="IPR055354">
    <property type="entry name" value="DUF7507"/>
</dbReference>
<proteinExistence type="predicted"/>
<feature type="domain" description="DUF7507" evidence="1">
    <location>
        <begin position="398"/>
        <end position="450"/>
    </location>
</feature>
<feature type="non-terminal residue" evidence="2">
    <location>
        <position position="453"/>
    </location>
</feature>
<feature type="domain" description="DUF7507" evidence="1">
    <location>
        <begin position="287"/>
        <end position="383"/>
    </location>
</feature>
<accession>A0AAW9R8V1</accession>
<comment type="caution">
    <text evidence="2">The sequence shown here is derived from an EMBL/GenBank/DDBJ whole genome shotgun (WGS) entry which is preliminary data.</text>
</comment>
<keyword evidence="3" id="KW-1185">Reference proteome</keyword>
<dbReference type="InterPro" id="IPR047589">
    <property type="entry name" value="DUF11_rpt"/>
</dbReference>
<dbReference type="NCBIfam" id="TIGR01451">
    <property type="entry name" value="B_ant_repeat"/>
    <property type="match status" value="1"/>
</dbReference>
<evidence type="ECO:0000259" key="1">
    <source>
        <dbReference type="Pfam" id="PF24346"/>
    </source>
</evidence>